<feature type="domain" description="Amidohydrolase 3" evidence="1">
    <location>
        <begin position="41"/>
        <end position="394"/>
    </location>
</feature>
<dbReference type="PANTHER" id="PTHR32027:SF9">
    <property type="entry name" value="BLL3847 PROTEIN"/>
    <property type="match status" value="1"/>
</dbReference>
<proteinExistence type="predicted"/>
<dbReference type="InterPro" id="IPR032466">
    <property type="entry name" value="Metal_Hydrolase"/>
</dbReference>
<evidence type="ECO:0000313" key="3">
    <source>
        <dbReference type="Proteomes" id="UP000199628"/>
    </source>
</evidence>
<dbReference type="InterPro" id="IPR011059">
    <property type="entry name" value="Metal-dep_hydrolase_composite"/>
</dbReference>
<dbReference type="GO" id="GO:0016814">
    <property type="term" value="F:hydrolase activity, acting on carbon-nitrogen (but not peptide) bonds, in cyclic amidines"/>
    <property type="evidence" value="ECO:0007669"/>
    <property type="project" value="TreeGrafter"/>
</dbReference>
<protein>
    <submittedName>
        <fullName evidence="2">Cytosine/adenosine deaminase</fullName>
    </submittedName>
</protein>
<sequence length="398" mass="42480">MTDLLIKNVRILDDDPADILIQAGTISKIAAQLDAPGVPVEDGTGLIALPGLVDAHTHLDKSLLGWPWYKNDVGGANLMAMIENEREMKRRLGLDPHVQSMRHALKTVAYGATLIRSHVDIDTQGGLRALEGVMQTAEALADVVEIETVAFPQSGLTIREGTAELMDQALAMGADLVGGLDPCGVDRDPKGHLDIIFGLAEKHGKGIDIHLHEFGELGLFSMDMILERAQALDMKGMLTISHAFCLGMPDFPRVEAMLERLASLDVSIMTTAPASAPAPMVKRLDAHGIRIGAGNDGIQDTWGPYGNGDMLERAKFVGLRNNLRMDTEVKRALDICAGGGAEAMGKQRRELATGAPGDLVLVEGEAVVQAVVTHAPRKLVVKGGRVTARDGQTVVQAP</sequence>
<dbReference type="OrthoDB" id="9815027at2"/>
<keyword evidence="3" id="KW-1185">Reference proteome</keyword>
<dbReference type="SUPFAM" id="SSF51338">
    <property type="entry name" value="Composite domain of metallo-dependent hydrolases"/>
    <property type="match status" value="1"/>
</dbReference>
<dbReference type="Proteomes" id="UP000199628">
    <property type="component" value="Unassembled WGS sequence"/>
</dbReference>
<name>A0A1G7DIR8_9RHOB</name>
<dbReference type="Pfam" id="PF07969">
    <property type="entry name" value="Amidohydro_3"/>
    <property type="match status" value="1"/>
</dbReference>
<dbReference type="RefSeq" id="WP_093036887.1">
    <property type="nucleotide sequence ID" value="NZ_FMZV01000021.1"/>
</dbReference>
<accession>A0A1G7DIR8</accession>
<evidence type="ECO:0000259" key="1">
    <source>
        <dbReference type="Pfam" id="PF07969"/>
    </source>
</evidence>
<dbReference type="InterPro" id="IPR013108">
    <property type="entry name" value="Amidohydro_3"/>
</dbReference>
<dbReference type="NCBIfam" id="NF004636">
    <property type="entry name" value="PRK05985.1"/>
    <property type="match status" value="1"/>
</dbReference>
<dbReference type="Gene3D" id="2.30.40.10">
    <property type="entry name" value="Urease, subunit C, domain 1"/>
    <property type="match status" value="1"/>
</dbReference>
<evidence type="ECO:0000313" key="2">
    <source>
        <dbReference type="EMBL" id="SDE51434.1"/>
    </source>
</evidence>
<dbReference type="CDD" id="cd01293">
    <property type="entry name" value="Bact_CD"/>
    <property type="match status" value="1"/>
</dbReference>
<dbReference type="Gene3D" id="3.20.20.140">
    <property type="entry name" value="Metal-dependent hydrolases"/>
    <property type="match status" value="1"/>
</dbReference>
<dbReference type="PANTHER" id="PTHR32027">
    <property type="entry name" value="CYTOSINE DEAMINASE"/>
    <property type="match status" value="1"/>
</dbReference>
<dbReference type="AlphaFoldDB" id="A0A1G7DIR8"/>
<gene>
    <name evidence="2" type="ORF">SAMN04488239_12152</name>
</gene>
<dbReference type="STRING" id="639004.SAMN04488239_12152"/>
<reference evidence="3" key="1">
    <citation type="submission" date="2016-10" db="EMBL/GenBank/DDBJ databases">
        <authorList>
            <person name="Varghese N."/>
            <person name="Submissions S."/>
        </authorList>
    </citation>
    <scope>NUCLEOTIDE SEQUENCE [LARGE SCALE GENOMIC DNA]</scope>
    <source>
        <strain evidence="3">CGMCC 1.9108</strain>
    </source>
</reference>
<dbReference type="InterPro" id="IPR052349">
    <property type="entry name" value="Metallo-hydrolase_Enzymes"/>
</dbReference>
<organism evidence="2 3">
    <name type="scientific">Ruegeria marina</name>
    <dbReference type="NCBI Taxonomy" id="639004"/>
    <lineage>
        <taxon>Bacteria</taxon>
        <taxon>Pseudomonadati</taxon>
        <taxon>Pseudomonadota</taxon>
        <taxon>Alphaproteobacteria</taxon>
        <taxon>Rhodobacterales</taxon>
        <taxon>Roseobacteraceae</taxon>
        <taxon>Ruegeria</taxon>
    </lineage>
</organism>
<dbReference type="EMBL" id="FMZV01000021">
    <property type="protein sequence ID" value="SDE51434.1"/>
    <property type="molecule type" value="Genomic_DNA"/>
</dbReference>
<dbReference type="SUPFAM" id="SSF51556">
    <property type="entry name" value="Metallo-dependent hydrolases"/>
    <property type="match status" value="1"/>
</dbReference>